<evidence type="ECO:0000313" key="3">
    <source>
        <dbReference type="Proteomes" id="UP000325902"/>
    </source>
</evidence>
<feature type="compositionally biased region" description="Polar residues" evidence="1">
    <location>
        <begin position="1"/>
        <end position="10"/>
    </location>
</feature>
<gene>
    <name evidence="2" type="ORF">DBV05_g12621</name>
</gene>
<feature type="region of interest" description="Disordered" evidence="1">
    <location>
        <begin position="1"/>
        <end position="83"/>
    </location>
</feature>
<feature type="compositionally biased region" description="Low complexity" evidence="1">
    <location>
        <begin position="310"/>
        <end position="342"/>
    </location>
</feature>
<dbReference type="AlphaFoldDB" id="A0A5N5CTN7"/>
<protein>
    <submittedName>
        <fullName evidence="2">Uncharacterized protein</fullName>
    </submittedName>
</protein>
<feature type="compositionally biased region" description="Low complexity" evidence="1">
    <location>
        <begin position="42"/>
        <end position="70"/>
    </location>
</feature>
<evidence type="ECO:0000313" key="2">
    <source>
        <dbReference type="EMBL" id="KAB2568703.1"/>
    </source>
</evidence>
<feature type="compositionally biased region" description="Basic and acidic residues" evidence="1">
    <location>
        <begin position="261"/>
        <end position="293"/>
    </location>
</feature>
<sequence>MSPDPVNNNPAPRKHLSSPQWHVHPTTDHAGRRAHTVWLGNPTTTTTTSSSSSSMPPPQQQQQQPQPATSLQIYSATPIPDDDPSAAWEAVVSIARLIVGGGADLLSQLRNETGAPPRFDVYDAPPPPPPGGGDGKADDVDVLACIRHQKREIAARRGTPTSIPRFGAAAGERARGLLVVVGTGERLGRRAVEELDKAGVEGPLLVWFQRGGRERRVRVPWDLEVEMGGELALERTEVLAVRVRSWGALGSEMGKVWVQSGEERDGNDWTGMEKMKDELGGVSKEEADSRERAIAAAPPQIQSHFKDDSAGNSPDSSPSDSAGDSTSDSAGDSASDSASDSSRTPALVVHNMTTAASLSHAALHYLVYDLTGCTADEKTFITLARSFLSDLLIHLSPDTTVVLEFHRAPTLAASIQHCREEQAARPDLSVGYLPHAARKPHHHHRIFPCSPHIEAGIDRHRASSIGAGKQLPGFNTFLVAVETSSWEKEDSVLLVRADADLKALRQLTGQAPDDEKAIVGKAVELLVGRPPGMNAVAERLAGIS</sequence>
<reference evidence="2 3" key="1">
    <citation type="journal article" date="2019" name="Sci. Rep.">
        <title>A multi-omics analysis of the grapevine pathogen Lasiodiplodia theobromae reveals that temperature affects the expression of virulence- and pathogenicity-related genes.</title>
        <authorList>
            <person name="Felix C."/>
            <person name="Meneses R."/>
            <person name="Goncalves M.F.M."/>
            <person name="Tilleman L."/>
            <person name="Duarte A.S."/>
            <person name="Jorrin-Novo J.V."/>
            <person name="Van de Peer Y."/>
            <person name="Deforce D."/>
            <person name="Van Nieuwerburgh F."/>
            <person name="Esteves A.C."/>
            <person name="Alves A."/>
        </authorList>
    </citation>
    <scope>NUCLEOTIDE SEQUENCE [LARGE SCALE GENOMIC DNA]</scope>
    <source>
        <strain evidence="2 3">LA-SOL3</strain>
    </source>
</reference>
<evidence type="ECO:0000256" key="1">
    <source>
        <dbReference type="SAM" id="MobiDB-lite"/>
    </source>
</evidence>
<accession>A0A5N5CTN7</accession>
<keyword evidence="3" id="KW-1185">Reference proteome</keyword>
<organism evidence="2 3">
    <name type="scientific">Lasiodiplodia theobromae</name>
    <dbReference type="NCBI Taxonomy" id="45133"/>
    <lineage>
        <taxon>Eukaryota</taxon>
        <taxon>Fungi</taxon>
        <taxon>Dikarya</taxon>
        <taxon>Ascomycota</taxon>
        <taxon>Pezizomycotina</taxon>
        <taxon>Dothideomycetes</taxon>
        <taxon>Dothideomycetes incertae sedis</taxon>
        <taxon>Botryosphaeriales</taxon>
        <taxon>Botryosphaeriaceae</taxon>
        <taxon>Lasiodiplodia</taxon>
    </lineage>
</organism>
<feature type="region of interest" description="Disordered" evidence="1">
    <location>
        <begin position="259"/>
        <end position="344"/>
    </location>
</feature>
<proteinExistence type="predicted"/>
<dbReference type="EMBL" id="VCHE01000293">
    <property type="protein sequence ID" value="KAB2568703.1"/>
    <property type="molecule type" value="Genomic_DNA"/>
</dbReference>
<name>A0A5N5CTN7_9PEZI</name>
<dbReference type="Proteomes" id="UP000325902">
    <property type="component" value="Unassembled WGS sequence"/>
</dbReference>
<comment type="caution">
    <text evidence="2">The sequence shown here is derived from an EMBL/GenBank/DDBJ whole genome shotgun (WGS) entry which is preliminary data.</text>
</comment>